<sequence length="89" mass="9892">MRVGSRDRFKEPDIVPTRPNLSAQGNPKSNVYYGQHNNVSKNRSLKGSLVNGAEVGSSTGNERTIFELNRGNGGRRNKECREWFLGGLN</sequence>
<evidence type="ECO:0000313" key="2">
    <source>
        <dbReference type="EMBL" id="EXB66349.1"/>
    </source>
</evidence>
<feature type="region of interest" description="Disordered" evidence="1">
    <location>
        <begin position="1"/>
        <end position="46"/>
    </location>
</feature>
<evidence type="ECO:0000256" key="1">
    <source>
        <dbReference type="SAM" id="MobiDB-lite"/>
    </source>
</evidence>
<feature type="compositionally biased region" description="Polar residues" evidence="1">
    <location>
        <begin position="19"/>
        <end position="29"/>
    </location>
</feature>
<keyword evidence="3" id="KW-1185">Reference proteome</keyword>
<dbReference type="Proteomes" id="UP000030645">
    <property type="component" value="Unassembled WGS sequence"/>
</dbReference>
<dbReference type="AlphaFoldDB" id="W9RDK8"/>
<name>W9RDK8_9ROSA</name>
<organism evidence="2 3">
    <name type="scientific">Morus notabilis</name>
    <dbReference type="NCBI Taxonomy" id="981085"/>
    <lineage>
        <taxon>Eukaryota</taxon>
        <taxon>Viridiplantae</taxon>
        <taxon>Streptophyta</taxon>
        <taxon>Embryophyta</taxon>
        <taxon>Tracheophyta</taxon>
        <taxon>Spermatophyta</taxon>
        <taxon>Magnoliopsida</taxon>
        <taxon>eudicotyledons</taxon>
        <taxon>Gunneridae</taxon>
        <taxon>Pentapetalae</taxon>
        <taxon>rosids</taxon>
        <taxon>fabids</taxon>
        <taxon>Rosales</taxon>
        <taxon>Moraceae</taxon>
        <taxon>Moreae</taxon>
        <taxon>Morus</taxon>
    </lineage>
</organism>
<evidence type="ECO:0000313" key="3">
    <source>
        <dbReference type="Proteomes" id="UP000030645"/>
    </source>
</evidence>
<proteinExistence type="predicted"/>
<protein>
    <submittedName>
        <fullName evidence="2">Uncharacterized protein</fullName>
    </submittedName>
</protein>
<accession>W9RDK8</accession>
<gene>
    <name evidence="2" type="ORF">L484_008094</name>
</gene>
<dbReference type="EMBL" id="KE344534">
    <property type="protein sequence ID" value="EXB66349.1"/>
    <property type="molecule type" value="Genomic_DNA"/>
</dbReference>
<reference evidence="3" key="1">
    <citation type="submission" date="2013-01" db="EMBL/GenBank/DDBJ databases">
        <title>Draft Genome Sequence of a Mulberry Tree, Morus notabilis C.K. Schneid.</title>
        <authorList>
            <person name="He N."/>
            <person name="Zhao S."/>
        </authorList>
    </citation>
    <scope>NUCLEOTIDE SEQUENCE</scope>
</reference>
<feature type="compositionally biased region" description="Basic and acidic residues" evidence="1">
    <location>
        <begin position="1"/>
        <end position="13"/>
    </location>
</feature>